<dbReference type="InterPro" id="IPR036291">
    <property type="entry name" value="NAD(P)-bd_dom_sf"/>
</dbReference>
<sequence>MKKVKFGIVGVGDFGVMHIQALKQLPEAEVHAVSCRTESRLKTICEKYKIPNWYTNVDDLMNDPEIDVIIVATGEDTHYSFTEKAIRAGKHVLLEKPICLNMEDGKKLLELEQSTDLYILPGHILRYDASYNNAYRILQNEDMYGRILSIRVKRNVPIERFSLHSRTHPVFMALAHDIDIITWLTDSHIKSVCGIQKKSKEEYRSPDIVFGIAEMENGVVCNLETQWRLPNEFGQYLDTELTVMTEKGQLKLNCPGNTLVSMFDGKLESHDMTLWPEINGEITGALVNENKHMIDLVLGRTKKPVVTVEQAVRGIEFCQYLIESCNTGKIVERG</sequence>
<dbReference type="Pfam" id="PF22725">
    <property type="entry name" value="GFO_IDH_MocA_C3"/>
    <property type="match status" value="1"/>
</dbReference>
<evidence type="ECO:0000259" key="1">
    <source>
        <dbReference type="Pfam" id="PF01408"/>
    </source>
</evidence>
<evidence type="ECO:0000259" key="2">
    <source>
        <dbReference type="Pfam" id="PF22725"/>
    </source>
</evidence>
<evidence type="ECO:0000313" key="4">
    <source>
        <dbReference type="Proteomes" id="UP001652394"/>
    </source>
</evidence>
<gene>
    <name evidence="3" type="ORF">OCV51_04710</name>
</gene>
<evidence type="ECO:0000313" key="3">
    <source>
        <dbReference type="EMBL" id="MCU6746958.1"/>
    </source>
</evidence>
<dbReference type="PANTHER" id="PTHR43377">
    <property type="entry name" value="BILIVERDIN REDUCTASE A"/>
    <property type="match status" value="1"/>
</dbReference>
<feature type="domain" description="Gfo/Idh/MocA-like oxidoreductase N-terminal" evidence="1">
    <location>
        <begin position="5"/>
        <end position="120"/>
    </location>
</feature>
<dbReference type="Proteomes" id="UP001652394">
    <property type="component" value="Unassembled WGS sequence"/>
</dbReference>
<dbReference type="Pfam" id="PF01408">
    <property type="entry name" value="GFO_IDH_MocA"/>
    <property type="match status" value="1"/>
</dbReference>
<reference evidence="3 4" key="1">
    <citation type="journal article" date="2021" name="ISME Commun">
        <title>Automated analysis of genomic sequences facilitates high-throughput and comprehensive description of bacteria.</title>
        <authorList>
            <person name="Hitch T.C.A."/>
        </authorList>
    </citation>
    <scope>NUCLEOTIDE SEQUENCE [LARGE SCALE GENOMIC DNA]</scope>
    <source>
        <strain evidence="3 4">H2_18</strain>
    </source>
</reference>
<dbReference type="SUPFAM" id="SSF55347">
    <property type="entry name" value="Glyceraldehyde-3-phosphate dehydrogenase-like, C-terminal domain"/>
    <property type="match status" value="1"/>
</dbReference>
<accession>A0ABT2T9K0</accession>
<dbReference type="PANTHER" id="PTHR43377:SF1">
    <property type="entry name" value="BILIVERDIN REDUCTASE A"/>
    <property type="match status" value="1"/>
</dbReference>
<organism evidence="3 4">
    <name type="scientific">Faecalicatena acetigenes</name>
    <dbReference type="NCBI Taxonomy" id="2981790"/>
    <lineage>
        <taxon>Bacteria</taxon>
        <taxon>Bacillati</taxon>
        <taxon>Bacillota</taxon>
        <taxon>Clostridia</taxon>
        <taxon>Lachnospirales</taxon>
        <taxon>Lachnospiraceae</taxon>
        <taxon>Faecalicatena</taxon>
    </lineage>
</organism>
<dbReference type="Gene3D" id="3.40.50.720">
    <property type="entry name" value="NAD(P)-binding Rossmann-like Domain"/>
    <property type="match status" value="1"/>
</dbReference>
<feature type="domain" description="GFO/IDH/MocA-like oxidoreductase" evidence="2">
    <location>
        <begin position="171"/>
        <end position="250"/>
    </location>
</feature>
<dbReference type="EMBL" id="JAOQJX010000005">
    <property type="protein sequence ID" value="MCU6746958.1"/>
    <property type="molecule type" value="Genomic_DNA"/>
</dbReference>
<name>A0ABT2T9K0_9FIRM</name>
<dbReference type="InterPro" id="IPR000683">
    <property type="entry name" value="Gfo/Idh/MocA-like_OxRdtase_N"/>
</dbReference>
<dbReference type="InterPro" id="IPR051450">
    <property type="entry name" value="Gfo/Idh/MocA_Oxidoreductases"/>
</dbReference>
<dbReference type="RefSeq" id="WP_059066605.1">
    <property type="nucleotide sequence ID" value="NZ_JAOQJX010000005.1"/>
</dbReference>
<proteinExistence type="predicted"/>
<dbReference type="Gene3D" id="3.30.360.10">
    <property type="entry name" value="Dihydrodipicolinate Reductase, domain 2"/>
    <property type="match status" value="1"/>
</dbReference>
<protein>
    <submittedName>
        <fullName evidence="3">Gfo/Idh/MocA family oxidoreductase</fullName>
    </submittedName>
</protein>
<dbReference type="SUPFAM" id="SSF51735">
    <property type="entry name" value="NAD(P)-binding Rossmann-fold domains"/>
    <property type="match status" value="1"/>
</dbReference>
<comment type="caution">
    <text evidence="3">The sequence shown here is derived from an EMBL/GenBank/DDBJ whole genome shotgun (WGS) entry which is preliminary data.</text>
</comment>
<keyword evidence="4" id="KW-1185">Reference proteome</keyword>
<dbReference type="InterPro" id="IPR055170">
    <property type="entry name" value="GFO_IDH_MocA-like_dom"/>
</dbReference>